<feature type="compositionally biased region" description="Low complexity" evidence="2">
    <location>
        <begin position="168"/>
        <end position="182"/>
    </location>
</feature>
<feature type="coiled-coil region" evidence="1">
    <location>
        <begin position="85"/>
        <end position="112"/>
    </location>
</feature>
<dbReference type="OrthoDB" id="3989573at2759"/>
<organism evidence="3 4">
    <name type="scientific">Brettanomyces naardenensis</name>
    <name type="common">Yeast</name>
    <dbReference type="NCBI Taxonomy" id="13370"/>
    <lineage>
        <taxon>Eukaryota</taxon>
        <taxon>Fungi</taxon>
        <taxon>Dikarya</taxon>
        <taxon>Ascomycota</taxon>
        <taxon>Saccharomycotina</taxon>
        <taxon>Pichiomycetes</taxon>
        <taxon>Pichiales</taxon>
        <taxon>Pichiaceae</taxon>
        <taxon>Brettanomyces</taxon>
    </lineage>
</organism>
<feature type="region of interest" description="Disordered" evidence="2">
    <location>
        <begin position="306"/>
        <end position="327"/>
    </location>
</feature>
<protein>
    <submittedName>
        <fullName evidence="3">DEKNAAC104098</fullName>
    </submittedName>
</protein>
<feature type="compositionally biased region" description="Polar residues" evidence="2">
    <location>
        <begin position="188"/>
        <end position="203"/>
    </location>
</feature>
<evidence type="ECO:0000313" key="3">
    <source>
        <dbReference type="EMBL" id="VEU22956.1"/>
    </source>
</evidence>
<name>A0A448YQ07_BRENA</name>
<evidence type="ECO:0000256" key="1">
    <source>
        <dbReference type="SAM" id="Coils"/>
    </source>
</evidence>
<feature type="compositionally biased region" description="Basic residues" evidence="2">
    <location>
        <begin position="316"/>
        <end position="327"/>
    </location>
</feature>
<keyword evidence="1" id="KW-0175">Coiled coil</keyword>
<feature type="compositionally biased region" description="Polar residues" evidence="2">
    <location>
        <begin position="157"/>
        <end position="167"/>
    </location>
</feature>
<evidence type="ECO:0000313" key="4">
    <source>
        <dbReference type="Proteomes" id="UP000290900"/>
    </source>
</evidence>
<feature type="compositionally biased region" description="Acidic residues" evidence="2">
    <location>
        <begin position="210"/>
        <end position="219"/>
    </location>
</feature>
<feature type="compositionally biased region" description="Polar residues" evidence="2">
    <location>
        <begin position="241"/>
        <end position="271"/>
    </location>
</feature>
<dbReference type="AlphaFoldDB" id="A0A448YQ07"/>
<dbReference type="EMBL" id="CAACVR010000034">
    <property type="protein sequence ID" value="VEU22956.1"/>
    <property type="molecule type" value="Genomic_DNA"/>
</dbReference>
<feature type="region of interest" description="Disordered" evidence="2">
    <location>
        <begin position="236"/>
        <end position="294"/>
    </location>
</feature>
<proteinExistence type="predicted"/>
<reference evidence="3 4" key="1">
    <citation type="submission" date="2018-12" db="EMBL/GenBank/DDBJ databases">
        <authorList>
            <person name="Tiukova I."/>
            <person name="Dainat J."/>
        </authorList>
    </citation>
    <scope>NUCLEOTIDE SEQUENCE [LARGE SCALE GENOMIC DNA]</scope>
</reference>
<evidence type="ECO:0000256" key="2">
    <source>
        <dbReference type="SAM" id="MobiDB-lite"/>
    </source>
</evidence>
<sequence length="327" mass="37190">MSYLLYLSLSNQLHELDLQALEEFRLAEQAEYFTNLLKVIENAEKKYNDTYNDLQARKKQDSRQSLHATESFSSSKKYNQLMIKYNMSQTDNRNLERSYTELKRKYQDILQKNKTSRFQQVSSFSTTPYLPKLRNVTFKSPGVSPSKGPRSPSRSPLRTSIFNSSRMAQSTPTVSATPSPSARKILSDLSNNRRLSIQDSPSNRKQRIFEEDDDNEENEFSFSKINRSKLEMIKGEGKGVSQENTSLRAASHGTQRIQLRRTLVSQDNDVSPTGKRSRDEDDVGGGAGTKKLSQVRTIRGGQPIGISSSISPLKSRNNKLRATIFKR</sequence>
<dbReference type="InParanoid" id="A0A448YQ07"/>
<feature type="compositionally biased region" description="Low complexity" evidence="2">
    <location>
        <begin position="139"/>
        <end position="156"/>
    </location>
</feature>
<gene>
    <name evidence="3" type="ORF">BRENAR_LOCUS3687</name>
</gene>
<dbReference type="Proteomes" id="UP000290900">
    <property type="component" value="Unassembled WGS sequence"/>
</dbReference>
<accession>A0A448YQ07</accession>
<feature type="region of interest" description="Disordered" evidence="2">
    <location>
        <begin position="135"/>
        <end position="219"/>
    </location>
</feature>
<keyword evidence="4" id="KW-1185">Reference proteome</keyword>